<dbReference type="PANTHER" id="PTHR43304">
    <property type="entry name" value="PHYTOCHROME-LIKE PROTEIN CPH1"/>
    <property type="match status" value="1"/>
</dbReference>
<dbReference type="InterPro" id="IPR001789">
    <property type="entry name" value="Sig_transdc_resp-reg_receiver"/>
</dbReference>
<dbReference type="InterPro" id="IPR013656">
    <property type="entry name" value="PAS_4"/>
</dbReference>
<evidence type="ECO:0000259" key="9">
    <source>
        <dbReference type="PROSITE" id="PS50112"/>
    </source>
</evidence>
<dbReference type="InterPro" id="IPR001610">
    <property type="entry name" value="PAC"/>
</dbReference>
<keyword evidence="5" id="KW-0418">Kinase</keyword>
<dbReference type="PROSITE" id="PS50113">
    <property type="entry name" value="PAC"/>
    <property type="match status" value="2"/>
</dbReference>
<dbReference type="RefSeq" id="WP_257768700.1">
    <property type="nucleotide sequence ID" value="NZ_CP102480.1"/>
</dbReference>
<dbReference type="InterPro" id="IPR003594">
    <property type="entry name" value="HATPase_dom"/>
</dbReference>
<dbReference type="GO" id="GO:0000160">
    <property type="term" value="P:phosphorelay signal transduction system"/>
    <property type="evidence" value="ECO:0007669"/>
    <property type="project" value="InterPro"/>
</dbReference>
<feature type="domain" description="Response regulatory" evidence="8">
    <location>
        <begin position="704"/>
        <end position="821"/>
    </location>
</feature>
<dbReference type="Gene3D" id="3.30.450.20">
    <property type="entry name" value="PAS domain"/>
    <property type="match status" value="3"/>
</dbReference>
<dbReference type="InterPro" id="IPR036890">
    <property type="entry name" value="HATPase_C_sf"/>
</dbReference>
<dbReference type="PROSITE" id="PS50110">
    <property type="entry name" value="RESPONSE_REGULATORY"/>
    <property type="match status" value="1"/>
</dbReference>
<dbReference type="Proteomes" id="UP001060336">
    <property type="component" value="Chromosome"/>
</dbReference>
<dbReference type="SUPFAM" id="SSF55785">
    <property type="entry name" value="PYP-like sensor domain (PAS domain)"/>
    <property type="match status" value="3"/>
</dbReference>
<dbReference type="Gene3D" id="3.40.50.2300">
    <property type="match status" value="1"/>
</dbReference>
<dbReference type="PANTHER" id="PTHR43304:SF1">
    <property type="entry name" value="PAC DOMAIN-CONTAINING PROTEIN"/>
    <property type="match status" value="1"/>
</dbReference>
<dbReference type="PROSITE" id="PS50109">
    <property type="entry name" value="HIS_KIN"/>
    <property type="match status" value="1"/>
</dbReference>
<feature type="domain" description="PAC" evidence="10">
    <location>
        <begin position="399"/>
        <end position="451"/>
    </location>
</feature>
<dbReference type="Gene3D" id="1.10.287.130">
    <property type="match status" value="1"/>
</dbReference>
<dbReference type="NCBIfam" id="TIGR00229">
    <property type="entry name" value="sensory_box"/>
    <property type="match status" value="3"/>
</dbReference>
<dbReference type="SMART" id="SM00448">
    <property type="entry name" value="REC"/>
    <property type="match status" value="1"/>
</dbReference>
<keyword evidence="4" id="KW-0808">Transferase</keyword>
<dbReference type="InterPro" id="IPR052162">
    <property type="entry name" value="Sensor_kinase/Photoreceptor"/>
</dbReference>
<dbReference type="SUPFAM" id="SSF52172">
    <property type="entry name" value="CheY-like"/>
    <property type="match status" value="1"/>
</dbReference>
<evidence type="ECO:0000256" key="3">
    <source>
        <dbReference type="ARBA" id="ARBA00022553"/>
    </source>
</evidence>
<dbReference type="KEGG" id="naci:NUH88_20860"/>
<dbReference type="InterPro" id="IPR013655">
    <property type="entry name" value="PAS_fold_3"/>
</dbReference>
<dbReference type="GO" id="GO:0004673">
    <property type="term" value="F:protein histidine kinase activity"/>
    <property type="evidence" value="ECO:0007669"/>
    <property type="project" value="UniProtKB-EC"/>
</dbReference>
<dbReference type="InterPro" id="IPR035965">
    <property type="entry name" value="PAS-like_dom_sf"/>
</dbReference>
<proteinExistence type="predicted"/>
<dbReference type="SMART" id="SM00086">
    <property type="entry name" value="PAC"/>
    <property type="match status" value="2"/>
</dbReference>
<reference evidence="11" key="1">
    <citation type="submission" date="2022-08" db="EMBL/GenBank/DDBJ databases">
        <title>Nisaea acidiphila sp. nov., isolated from a marine algal debris and emended description of the genus Nisaea Urios et al. 2008.</title>
        <authorList>
            <person name="Kwon K."/>
        </authorList>
    </citation>
    <scope>NUCLEOTIDE SEQUENCE</scope>
    <source>
        <strain evidence="11">MEBiC11861</strain>
    </source>
</reference>
<dbReference type="AlphaFoldDB" id="A0A9J7AR27"/>
<dbReference type="Pfam" id="PF08447">
    <property type="entry name" value="PAS_3"/>
    <property type="match status" value="2"/>
</dbReference>
<evidence type="ECO:0000256" key="4">
    <source>
        <dbReference type="ARBA" id="ARBA00022679"/>
    </source>
</evidence>
<evidence type="ECO:0000259" key="10">
    <source>
        <dbReference type="PROSITE" id="PS50113"/>
    </source>
</evidence>
<evidence type="ECO:0000313" key="11">
    <source>
        <dbReference type="EMBL" id="UUX49832.1"/>
    </source>
</evidence>
<dbReference type="SMART" id="SM00387">
    <property type="entry name" value="HATPase_c"/>
    <property type="match status" value="1"/>
</dbReference>
<feature type="modified residue" description="4-aspartylphosphate" evidence="6">
    <location>
        <position position="755"/>
    </location>
</feature>
<dbReference type="InterPro" id="IPR011006">
    <property type="entry name" value="CheY-like_superfamily"/>
</dbReference>
<dbReference type="EC" id="2.7.13.3" evidence="2"/>
<dbReference type="EMBL" id="CP102480">
    <property type="protein sequence ID" value="UUX49832.1"/>
    <property type="molecule type" value="Genomic_DNA"/>
</dbReference>
<dbReference type="PROSITE" id="PS50112">
    <property type="entry name" value="PAS"/>
    <property type="match status" value="2"/>
</dbReference>
<evidence type="ECO:0000256" key="6">
    <source>
        <dbReference type="PROSITE-ProRule" id="PRU00169"/>
    </source>
</evidence>
<feature type="domain" description="PAS" evidence="9">
    <location>
        <begin position="219"/>
        <end position="272"/>
    </location>
</feature>
<dbReference type="InterPro" id="IPR005467">
    <property type="entry name" value="His_kinase_dom"/>
</dbReference>
<dbReference type="InterPro" id="IPR000700">
    <property type="entry name" value="PAS-assoc_C"/>
</dbReference>
<dbReference type="Gene3D" id="2.10.70.100">
    <property type="match status" value="2"/>
</dbReference>
<organism evidence="11 12">
    <name type="scientific">Nisaea acidiphila</name>
    <dbReference type="NCBI Taxonomy" id="1862145"/>
    <lineage>
        <taxon>Bacteria</taxon>
        <taxon>Pseudomonadati</taxon>
        <taxon>Pseudomonadota</taxon>
        <taxon>Alphaproteobacteria</taxon>
        <taxon>Rhodospirillales</taxon>
        <taxon>Thalassobaculaceae</taxon>
        <taxon>Nisaea</taxon>
    </lineage>
</organism>
<feature type="domain" description="Histidine kinase" evidence="7">
    <location>
        <begin position="464"/>
        <end position="683"/>
    </location>
</feature>
<gene>
    <name evidence="11" type="ORF">NUH88_20860</name>
</gene>
<dbReference type="Pfam" id="PF08448">
    <property type="entry name" value="PAS_4"/>
    <property type="match status" value="1"/>
</dbReference>
<protein>
    <recommendedName>
        <fullName evidence="2">histidine kinase</fullName>
        <ecNumber evidence="2">2.7.13.3</ecNumber>
    </recommendedName>
</protein>
<dbReference type="Gene3D" id="3.30.565.10">
    <property type="entry name" value="Histidine kinase-like ATPase, C-terminal domain"/>
    <property type="match status" value="1"/>
</dbReference>
<comment type="catalytic activity">
    <reaction evidence="1">
        <text>ATP + protein L-histidine = ADP + protein N-phospho-L-histidine.</text>
        <dbReference type="EC" id="2.7.13.3"/>
    </reaction>
</comment>
<sequence>MFCPPGSPSADALFSAIESAPDWQEPASVELELVSASPTPRFFTFTVGKFDEASSLVLIFDMTAHMTNAHELEDRRLELEAIFDYAPVMIGLKSVDGRWRKINRFFADVLETSPDELIGKRSEEIWPPEMYERVQKHDQRILSSGRTATQVLTSTSNPGERSIYGTKFAVRDNAGSLAQIGFVGVDISDLVEAKKEADLMALRLREAQRIGNVAYWTWDPVSDVLFWSDELFTLLGWDPANPPQNASDYFECIHPDDRAAFLDRTRRVDQGARVTIEYRFTAPDGRTIWLHDEALPRLTPDGQKFGFIHDITERKESEIRLRESEMRLSLAKRIAGIGTWEVDQKTRALVWSDEVYAIFGQNKSEQPISISKWMKLLHPGDHESYLRLRGLSIANRRTYQVEYRVLHPDGTHRIVLEHGEHEFDPDGTLSYTRGTVQDITELKNLRNRAIEAEKLEATAALAGGLTHDFNNILGAIAGNLDIMEIRGAARLGFEPPLDRIRQAVHSGQSLTQRLLNFSQNSPPAPKPVSMNRAIEGFAALARSGLRDGYTLTLDVSSAPLVCEIDKNGLETALLNQIINAKQAMPDGGPITISLSRAGTGEPPDTLPPARYVKISVADAGPGMAPDVANHAFNAFFTTKRECGGTGLGLYMVRNFALQHGGDAVLHTAPGRGTRLTLYLPESTARQAEVSDPASEERASDRQTRILIVEDQPGIRAFIEDCLVDDGYEVSAVATTRDALERLENDGSSFDAMICDINLGSAVDGFDVAKRCRDLQLDYPIVFVSGFADGARALSAVADFNADLIKKPFGVADLRSTLKKALARSRRPTP</sequence>
<evidence type="ECO:0000256" key="5">
    <source>
        <dbReference type="ARBA" id="ARBA00022777"/>
    </source>
</evidence>
<name>A0A9J7AR27_9PROT</name>
<dbReference type="PRINTS" id="PR00344">
    <property type="entry name" value="BCTRLSENSOR"/>
</dbReference>
<keyword evidence="3 6" id="KW-0597">Phosphoprotein</keyword>
<dbReference type="Pfam" id="PF02518">
    <property type="entry name" value="HATPase_c"/>
    <property type="match status" value="1"/>
</dbReference>
<dbReference type="CDD" id="cd00130">
    <property type="entry name" value="PAS"/>
    <property type="match status" value="2"/>
</dbReference>
<feature type="domain" description="PAS" evidence="9">
    <location>
        <begin position="75"/>
        <end position="145"/>
    </location>
</feature>
<dbReference type="InterPro" id="IPR000014">
    <property type="entry name" value="PAS"/>
</dbReference>
<dbReference type="SMART" id="SM00091">
    <property type="entry name" value="PAS"/>
    <property type="match status" value="3"/>
</dbReference>
<evidence type="ECO:0000259" key="8">
    <source>
        <dbReference type="PROSITE" id="PS50110"/>
    </source>
</evidence>
<evidence type="ECO:0000256" key="1">
    <source>
        <dbReference type="ARBA" id="ARBA00000085"/>
    </source>
</evidence>
<dbReference type="InterPro" id="IPR004358">
    <property type="entry name" value="Sig_transdc_His_kin-like_C"/>
</dbReference>
<feature type="domain" description="PAC" evidence="10">
    <location>
        <begin position="274"/>
        <end position="323"/>
    </location>
</feature>
<dbReference type="Pfam" id="PF00072">
    <property type="entry name" value="Response_reg"/>
    <property type="match status" value="1"/>
</dbReference>
<evidence type="ECO:0000313" key="12">
    <source>
        <dbReference type="Proteomes" id="UP001060336"/>
    </source>
</evidence>
<keyword evidence="12" id="KW-1185">Reference proteome</keyword>
<evidence type="ECO:0000259" key="7">
    <source>
        <dbReference type="PROSITE" id="PS50109"/>
    </source>
</evidence>
<dbReference type="SUPFAM" id="SSF55874">
    <property type="entry name" value="ATPase domain of HSP90 chaperone/DNA topoisomerase II/histidine kinase"/>
    <property type="match status" value="1"/>
</dbReference>
<accession>A0A9J7AR27</accession>
<evidence type="ECO:0000256" key="2">
    <source>
        <dbReference type="ARBA" id="ARBA00012438"/>
    </source>
</evidence>